<keyword evidence="2" id="KW-1133">Transmembrane helix</keyword>
<feature type="region of interest" description="Disordered" evidence="1">
    <location>
        <begin position="230"/>
        <end position="271"/>
    </location>
</feature>
<keyword evidence="2" id="KW-0472">Membrane</keyword>
<keyword evidence="2" id="KW-0812">Transmembrane</keyword>
<gene>
    <name evidence="3" type="ORF">WM41_0289</name>
</gene>
<sequence length="271" mass="30214">MTLPASPQPPQNQQPPQPQQAPKERTETQNPQHAPQHRGAPQTGNAKPPQAPKERTEAVNLMLKLWAGTLALEVIHQILNLVMTLLNRSVLFAQARQTAEEAAQDSGQKVSDSLIEVIGYGSVAFSSVLSLVIIVVLAVMLHLLNKGGKAAATGRRLWFAFSLFFAFRTLLVFLATPAGNEAPDWLIAGDGINQILVGVGAVMGLIFSLKEETLDYTGELEQMRKLEQELAQERREKERERREQERKELMEKQQQQKQDAKAGKDEQEPRR</sequence>
<protein>
    <submittedName>
        <fullName evidence="3">Membrane protein</fullName>
    </submittedName>
</protein>
<dbReference type="RefSeq" id="WP_235590992.1">
    <property type="nucleotide sequence ID" value="NZ_CP137213.1"/>
</dbReference>
<name>A0ABR5VC33_9CORY</name>
<keyword evidence="4" id="KW-1185">Reference proteome</keyword>
<feature type="compositionally biased region" description="Pro residues" evidence="1">
    <location>
        <begin position="1"/>
        <end position="19"/>
    </location>
</feature>
<reference evidence="3 4" key="1">
    <citation type="journal article" date="2016" name="Int. J. Syst. Evol. Microbiol.">
        <title>Resolving the Complexity of Human Skin Metagenomes Using Single-Molecule Sequencing.</title>
        <authorList>
            <consortium name="NISC Comparative Sequencing Program"/>
            <person name="Tsai Y.C."/>
            <person name="Conlan S."/>
            <person name="Deming C."/>
            <person name="Segre J.A."/>
            <person name="Kong H.H."/>
            <person name="Korlach J."/>
            <person name="Oh J."/>
        </authorList>
    </citation>
    <scope>NUCLEOTIDE SEQUENCE [LARGE SCALE GENOMIC DNA]</scope>
    <source>
        <strain evidence="3 4">1B08</strain>
    </source>
</reference>
<feature type="transmembrane region" description="Helical" evidence="2">
    <location>
        <begin position="191"/>
        <end position="209"/>
    </location>
</feature>
<feature type="transmembrane region" description="Helical" evidence="2">
    <location>
        <begin position="157"/>
        <end position="179"/>
    </location>
</feature>
<organism evidence="3 4">
    <name type="scientific">Corynebacterium simulans</name>
    <dbReference type="NCBI Taxonomy" id="146827"/>
    <lineage>
        <taxon>Bacteria</taxon>
        <taxon>Bacillati</taxon>
        <taxon>Actinomycetota</taxon>
        <taxon>Actinomycetes</taxon>
        <taxon>Mycobacteriales</taxon>
        <taxon>Corynebacteriaceae</taxon>
        <taxon>Corynebacterium</taxon>
    </lineage>
</organism>
<proteinExistence type="predicted"/>
<feature type="compositionally biased region" description="Basic and acidic residues" evidence="1">
    <location>
        <begin position="230"/>
        <end position="251"/>
    </location>
</feature>
<feature type="compositionally biased region" description="Basic and acidic residues" evidence="1">
    <location>
        <begin position="258"/>
        <end position="271"/>
    </location>
</feature>
<evidence type="ECO:0000256" key="2">
    <source>
        <dbReference type="SAM" id="Phobius"/>
    </source>
</evidence>
<feature type="transmembrane region" description="Helical" evidence="2">
    <location>
        <begin position="117"/>
        <end position="145"/>
    </location>
</feature>
<evidence type="ECO:0000256" key="1">
    <source>
        <dbReference type="SAM" id="MobiDB-lite"/>
    </source>
</evidence>
<dbReference type="EMBL" id="LTEB01000013">
    <property type="protein sequence ID" value="KXU19067.1"/>
    <property type="molecule type" value="Genomic_DNA"/>
</dbReference>
<feature type="region of interest" description="Disordered" evidence="1">
    <location>
        <begin position="1"/>
        <end position="55"/>
    </location>
</feature>
<comment type="caution">
    <text evidence="3">The sequence shown here is derived from an EMBL/GenBank/DDBJ whole genome shotgun (WGS) entry which is preliminary data.</text>
</comment>
<evidence type="ECO:0000313" key="3">
    <source>
        <dbReference type="EMBL" id="KXU19067.1"/>
    </source>
</evidence>
<evidence type="ECO:0000313" key="4">
    <source>
        <dbReference type="Proteomes" id="UP000070339"/>
    </source>
</evidence>
<accession>A0ABR5VC33</accession>
<dbReference type="Proteomes" id="UP000070339">
    <property type="component" value="Unassembled WGS sequence"/>
</dbReference>